<evidence type="ECO:0000313" key="7">
    <source>
        <dbReference type="EMBL" id="CAI2384869.1"/>
    </source>
</evidence>
<feature type="compositionally biased region" description="Polar residues" evidence="5">
    <location>
        <begin position="185"/>
        <end position="195"/>
    </location>
</feature>
<feature type="compositionally biased region" description="Basic and acidic residues" evidence="5">
    <location>
        <begin position="113"/>
        <end position="126"/>
    </location>
</feature>
<feature type="compositionally biased region" description="Low complexity" evidence="5">
    <location>
        <begin position="470"/>
        <end position="481"/>
    </location>
</feature>
<feature type="compositionally biased region" description="Basic and acidic residues" evidence="5">
    <location>
        <begin position="482"/>
        <end position="499"/>
    </location>
</feature>
<evidence type="ECO:0000256" key="2">
    <source>
        <dbReference type="ARBA" id="ARBA00022771"/>
    </source>
</evidence>
<feature type="compositionally biased region" description="Basic and acidic residues" evidence="5">
    <location>
        <begin position="224"/>
        <end position="233"/>
    </location>
</feature>
<dbReference type="Proteomes" id="UP001295684">
    <property type="component" value="Unassembled WGS sequence"/>
</dbReference>
<dbReference type="InterPro" id="IPR013083">
    <property type="entry name" value="Znf_RING/FYVE/PHD"/>
</dbReference>
<feature type="region of interest" description="Disordered" evidence="5">
    <location>
        <begin position="171"/>
        <end position="244"/>
    </location>
</feature>
<dbReference type="AlphaFoldDB" id="A0AAD1Y5H0"/>
<proteinExistence type="predicted"/>
<dbReference type="InterPro" id="IPR001965">
    <property type="entry name" value="Znf_PHD"/>
</dbReference>
<dbReference type="InterPro" id="IPR011011">
    <property type="entry name" value="Znf_FYVE_PHD"/>
</dbReference>
<protein>
    <recommendedName>
        <fullName evidence="6">PHD-type domain-containing protein</fullName>
    </recommendedName>
</protein>
<feature type="domain" description="PHD-type" evidence="6">
    <location>
        <begin position="337"/>
        <end position="405"/>
    </location>
</feature>
<feature type="region of interest" description="Disordered" evidence="5">
    <location>
        <begin position="53"/>
        <end position="138"/>
    </location>
</feature>
<feature type="region of interest" description="Disordered" evidence="5">
    <location>
        <begin position="687"/>
        <end position="714"/>
    </location>
</feature>
<dbReference type="InterPro" id="IPR019787">
    <property type="entry name" value="Znf_PHD-finger"/>
</dbReference>
<gene>
    <name evidence="7" type="ORF">ECRASSUSDP1_LOCUS26409</name>
</gene>
<name>A0AAD1Y5H0_EUPCR</name>
<reference evidence="7" key="1">
    <citation type="submission" date="2023-07" db="EMBL/GenBank/DDBJ databases">
        <authorList>
            <consortium name="AG Swart"/>
            <person name="Singh M."/>
            <person name="Singh A."/>
            <person name="Seah K."/>
            <person name="Emmerich C."/>
        </authorList>
    </citation>
    <scope>NUCLEOTIDE SEQUENCE</scope>
    <source>
        <strain evidence="7">DP1</strain>
    </source>
</reference>
<dbReference type="PROSITE" id="PS50016">
    <property type="entry name" value="ZF_PHD_2"/>
    <property type="match status" value="1"/>
</dbReference>
<evidence type="ECO:0000256" key="3">
    <source>
        <dbReference type="ARBA" id="ARBA00022833"/>
    </source>
</evidence>
<accession>A0AAD1Y5H0</accession>
<keyword evidence="1" id="KW-0479">Metal-binding</keyword>
<feature type="region of interest" description="Disordered" evidence="5">
    <location>
        <begin position="395"/>
        <end position="583"/>
    </location>
</feature>
<dbReference type="EMBL" id="CAMPGE010027218">
    <property type="protein sequence ID" value="CAI2384869.1"/>
    <property type="molecule type" value="Genomic_DNA"/>
</dbReference>
<evidence type="ECO:0000259" key="6">
    <source>
        <dbReference type="PROSITE" id="PS50016"/>
    </source>
</evidence>
<keyword evidence="8" id="KW-1185">Reference proteome</keyword>
<sequence>MDENHNNNNSIVVQQKQDLLPLKGLKISSSEEVPDDVELLKDGNKEATKINFESTQQARQLKEAGSSTLSANVATKDVNTSTLKGCPGDDTSNFKPANETQDDGDTRGNTTGEAREGSSDEGDTHNFSKNATLDKTLSYDEGATLIRERFLKNSTKAQSQNFQNGKSVEITLDHPKSEGNPAIGDSSSGKSLTNSTRKEEKTRRNRVKPNYSLEMAKTSHAKKRFEESPKSPEEAPPAPPRQISKSKAKEICLNWIKSLIALEAKTNMEDDKELPDAEVSEYCSNKMCPISINKIQKTPKIMKQLKRVRMRKVHLENEYMNEDRWYCLKCLQSHEQSLSCLYCSQVYFIEEEVLEDEEKVWICCDKCDRWIHLECEIQTGKNSKLRHQDYDSESFRYSCPECKPSSTKKKTTKKEQRKAAKKGVKTKPEAAKKGRRNTGNSEVSGSVNDGEKAPKIPLRASVSQRRRSDLNSSSYSNSLDDVSQKDKNVVFESDAKMADESSEINNYVREDSQMCSNEESKRRSTELSSKNHSRETKENRRSNRTRKVKESKASKENMAKNRKNLKRNHEEYSQQDYSNGRESVQELTLYRSLKIAREREDIVEARTLAPKVLQFCGLSPAQVAERVEKDLEIIMQHLAEDMKNDENLRDSFMGEFSQRDIYFNSPEKDTERGAYCTNSSMNLASSSFGGATNANEHGKSLRSRRTRTATSKNY</sequence>
<keyword evidence="3" id="KW-0862">Zinc</keyword>
<feature type="compositionally biased region" description="Basic and acidic residues" evidence="5">
    <location>
        <begin position="532"/>
        <end position="541"/>
    </location>
</feature>
<feature type="compositionally biased region" description="Polar residues" evidence="5">
    <location>
        <begin position="574"/>
        <end position="583"/>
    </location>
</feature>
<feature type="compositionally biased region" description="Basic and acidic residues" evidence="5">
    <location>
        <begin position="548"/>
        <end position="559"/>
    </location>
</feature>
<feature type="compositionally biased region" description="Polar residues" evidence="5">
    <location>
        <begin position="90"/>
        <end position="99"/>
    </location>
</feature>
<feature type="compositionally biased region" description="Basic and acidic residues" evidence="5">
    <location>
        <begin position="508"/>
        <end position="525"/>
    </location>
</feature>
<feature type="compositionally biased region" description="Polar residues" evidence="5">
    <location>
        <begin position="437"/>
        <end position="447"/>
    </location>
</feature>
<organism evidence="7 8">
    <name type="scientific">Euplotes crassus</name>
    <dbReference type="NCBI Taxonomy" id="5936"/>
    <lineage>
        <taxon>Eukaryota</taxon>
        <taxon>Sar</taxon>
        <taxon>Alveolata</taxon>
        <taxon>Ciliophora</taxon>
        <taxon>Intramacronucleata</taxon>
        <taxon>Spirotrichea</taxon>
        <taxon>Hypotrichia</taxon>
        <taxon>Euplotida</taxon>
        <taxon>Euplotidae</taxon>
        <taxon>Moneuplotes</taxon>
    </lineage>
</organism>
<dbReference type="SUPFAM" id="SSF57903">
    <property type="entry name" value="FYVE/PHD zinc finger"/>
    <property type="match status" value="1"/>
</dbReference>
<evidence type="ECO:0000256" key="1">
    <source>
        <dbReference type="ARBA" id="ARBA00022723"/>
    </source>
</evidence>
<keyword evidence="2 4" id="KW-0863">Zinc-finger</keyword>
<dbReference type="GO" id="GO:0008270">
    <property type="term" value="F:zinc ion binding"/>
    <property type="evidence" value="ECO:0007669"/>
    <property type="project" value="UniProtKB-KW"/>
</dbReference>
<feature type="compositionally biased region" description="Polar residues" evidence="5">
    <location>
        <begin position="53"/>
        <end position="83"/>
    </location>
</feature>
<evidence type="ECO:0000256" key="4">
    <source>
        <dbReference type="PROSITE-ProRule" id="PRU00146"/>
    </source>
</evidence>
<comment type="caution">
    <text evidence="7">The sequence shown here is derived from an EMBL/GenBank/DDBJ whole genome shotgun (WGS) entry which is preliminary data.</text>
</comment>
<dbReference type="SMART" id="SM00249">
    <property type="entry name" value="PHD"/>
    <property type="match status" value="1"/>
</dbReference>
<evidence type="ECO:0000256" key="5">
    <source>
        <dbReference type="SAM" id="MobiDB-lite"/>
    </source>
</evidence>
<evidence type="ECO:0000313" key="8">
    <source>
        <dbReference type="Proteomes" id="UP001295684"/>
    </source>
</evidence>
<dbReference type="Gene3D" id="3.30.40.10">
    <property type="entry name" value="Zinc/RING finger domain, C3HC4 (zinc finger)"/>
    <property type="match status" value="1"/>
</dbReference>